<gene>
    <name evidence="2" type="ORF">SLS58_010897</name>
</gene>
<protein>
    <submittedName>
        <fullName evidence="2">Uncharacterized protein</fullName>
    </submittedName>
</protein>
<feature type="compositionally biased region" description="Polar residues" evidence="1">
    <location>
        <begin position="440"/>
        <end position="449"/>
    </location>
</feature>
<name>A0ABR3T3L3_9PEZI</name>
<comment type="caution">
    <text evidence="2">The sequence shown here is derived from an EMBL/GenBank/DDBJ whole genome shotgun (WGS) entry which is preliminary data.</text>
</comment>
<evidence type="ECO:0000313" key="3">
    <source>
        <dbReference type="Proteomes" id="UP001521184"/>
    </source>
</evidence>
<sequence length="584" mass="63213">MSAFGRPISIPVVAQQISDPISDSPSLGTLGDVHPACHLTVQLEHLDPDGQYPCVKLRLTPLTTNIKGVPGGHHPHSLSPTKWYYGAYMRFTVEATPVLLMPRRPFPLVDEWQLRQVQLFKQLMSAKSFTLYFVCDRPFRKNTLYPFTRTISMSKKDIPGNLNTLSHAAIPNAVDSDWNGIIAHKLVGSGAIRLEDLDGSNKVECSKSSVAKPPSASGADDKAASESEDLEHDLSQRPAVSYSKSAHEARDCVMSKARGQKRNVVFGQNDTVLVPRSTPPSVLPMEGIEHQPLQKGKKRNLSPDTESIAAHAPTTNTPANVPPAESKPDLQICSHEERLAYLRTKVKESIASFRAKRPAAVEPQQQHSLPPRDDTHEQAEHVNQTVEERPTKRVRRDNDADEGAAAIKTMADDFLESLKDEIESSWPPSSSSPPPPPPNVAQSTTGQNDRSAHLPPADQSGANDTSETSADTKAPSTPPTRPRPANAITLALAGPPPRPTPTPNDDDFVIHGTALDAGNGNTPLTHAWRRWATWVVTEHREAPAAAPEVVGPLLLEALRAASVGDVGGFGEAVGRVLEVLNLGV</sequence>
<feature type="compositionally biased region" description="Low complexity" evidence="1">
    <location>
        <begin position="309"/>
        <end position="324"/>
    </location>
</feature>
<feature type="region of interest" description="Disordered" evidence="1">
    <location>
        <begin position="421"/>
        <end position="503"/>
    </location>
</feature>
<feature type="region of interest" description="Disordered" evidence="1">
    <location>
        <begin position="205"/>
        <end position="248"/>
    </location>
</feature>
<evidence type="ECO:0000256" key="1">
    <source>
        <dbReference type="SAM" id="MobiDB-lite"/>
    </source>
</evidence>
<feature type="compositionally biased region" description="Basic and acidic residues" evidence="1">
    <location>
        <begin position="370"/>
        <end position="391"/>
    </location>
</feature>
<dbReference type="Proteomes" id="UP001521184">
    <property type="component" value="Unassembled WGS sequence"/>
</dbReference>
<reference evidence="2 3" key="1">
    <citation type="journal article" date="2023" name="Plant Dis.">
        <title>First Report of Diplodia intermedia Causing Canker and Dieback Diseases on Apple Trees in Canada.</title>
        <authorList>
            <person name="Ellouze W."/>
            <person name="Ilyukhin E."/>
            <person name="Sulman M."/>
            <person name="Ali S."/>
        </authorList>
    </citation>
    <scope>NUCLEOTIDE SEQUENCE [LARGE SCALE GENOMIC DNA]</scope>
    <source>
        <strain evidence="2 3">M45-28</strain>
    </source>
</reference>
<feature type="compositionally biased region" description="Polar residues" evidence="1">
    <location>
        <begin position="460"/>
        <end position="471"/>
    </location>
</feature>
<feature type="region of interest" description="Disordered" evidence="1">
    <location>
        <begin position="275"/>
        <end position="330"/>
    </location>
</feature>
<evidence type="ECO:0000313" key="2">
    <source>
        <dbReference type="EMBL" id="KAL1633907.1"/>
    </source>
</evidence>
<accession>A0ABR3T3L3</accession>
<feature type="region of interest" description="Disordered" evidence="1">
    <location>
        <begin position="354"/>
        <end position="403"/>
    </location>
</feature>
<feature type="compositionally biased region" description="Low complexity" evidence="1">
    <location>
        <begin position="206"/>
        <end position="217"/>
    </location>
</feature>
<keyword evidence="3" id="KW-1185">Reference proteome</keyword>
<feature type="compositionally biased region" description="Pro residues" evidence="1">
    <location>
        <begin position="430"/>
        <end position="439"/>
    </location>
</feature>
<dbReference type="EMBL" id="JAKEKT020000142">
    <property type="protein sequence ID" value="KAL1633907.1"/>
    <property type="molecule type" value="Genomic_DNA"/>
</dbReference>
<proteinExistence type="predicted"/>
<organism evidence="2 3">
    <name type="scientific">Diplodia intermedia</name>
    <dbReference type="NCBI Taxonomy" id="856260"/>
    <lineage>
        <taxon>Eukaryota</taxon>
        <taxon>Fungi</taxon>
        <taxon>Dikarya</taxon>
        <taxon>Ascomycota</taxon>
        <taxon>Pezizomycotina</taxon>
        <taxon>Dothideomycetes</taxon>
        <taxon>Dothideomycetes incertae sedis</taxon>
        <taxon>Botryosphaeriales</taxon>
        <taxon>Botryosphaeriaceae</taxon>
        <taxon>Diplodia</taxon>
    </lineage>
</organism>